<evidence type="ECO:0000256" key="8">
    <source>
        <dbReference type="ARBA" id="ARBA00023274"/>
    </source>
</evidence>
<dbReference type="Pfam" id="PF10147">
    <property type="entry name" value="CR6_interact"/>
    <property type="match status" value="1"/>
</dbReference>
<dbReference type="PANTHER" id="PTHR31761">
    <property type="entry name" value="GROWTH ARREST AND DNA DAMAGE-INDUCIBLE PROTEINS-INTERACTING PROTEIN 1 GADD45GIP1"/>
    <property type="match status" value="1"/>
</dbReference>
<keyword evidence="5" id="KW-0175">Coiled coil</keyword>
<sequence length="270" mass="31690">MSVRRIYDVIMRRKLRARGVVAGRFFTSESTEAKESKDEVVDITAADEKPLYSEDPLLQKEIEKKRNKSRLNPQHRNVLMDVRPYDAPVDWFHHTVKYKKRMLGRYGLKAIDEPAGFAWPLSKEVEDAQEYERVAFPLSLQERWHMLKEVNRAKAEAVKTREAELTEKVAMMNQWTAELNAKIAKKEAQMEAARLRKERLIEEVRKHFGFKISVHDEKFKTMLAQKEKEEKKKKKEAKKKEKMEKLQSIAQEKAKEASQEQVTDSTKSVN</sequence>
<dbReference type="Proteomes" id="UP000504615">
    <property type="component" value="Unplaced"/>
</dbReference>
<feature type="region of interest" description="Disordered" evidence="14">
    <location>
        <begin position="225"/>
        <end position="270"/>
    </location>
</feature>
<dbReference type="InterPro" id="IPR018472">
    <property type="entry name" value="Ribosomal_mL64"/>
</dbReference>
<protein>
    <recommendedName>
        <fullName evidence="11">Large ribosomal subunit protein mL64</fullName>
    </recommendedName>
    <alternativeName>
        <fullName evidence="10">39S ribosomal protein L59, mitochondrial</fullName>
    </alternativeName>
    <alternativeName>
        <fullName evidence="12">Growth arrest and DNA damage-inducible proteins-interacting protein 1</fullName>
    </alternativeName>
</protein>
<keyword evidence="6" id="KW-0496">Mitochondrion</keyword>
<dbReference type="CTD" id="40395"/>
<accession>A0A6I9WT43</accession>
<keyword evidence="15" id="KW-1185">Reference proteome</keyword>
<reference evidence="16 17" key="1">
    <citation type="submission" date="2025-04" db="UniProtKB">
        <authorList>
            <consortium name="RefSeq"/>
        </authorList>
    </citation>
    <scope>IDENTIFICATION</scope>
</reference>
<dbReference type="GO" id="GO:1990904">
    <property type="term" value="C:ribonucleoprotein complex"/>
    <property type="evidence" value="ECO:0007669"/>
    <property type="project" value="UniProtKB-KW"/>
</dbReference>
<evidence type="ECO:0000256" key="6">
    <source>
        <dbReference type="ARBA" id="ARBA00023128"/>
    </source>
</evidence>
<evidence type="ECO:0000256" key="13">
    <source>
        <dbReference type="ARBA" id="ARBA00060144"/>
    </source>
</evidence>
<keyword evidence="4" id="KW-0689">Ribosomal protein</keyword>
<evidence type="ECO:0000313" key="17">
    <source>
        <dbReference type="RefSeq" id="XP_011646391.1"/>
    </source>
</evidence>
<dbReference type="OrthoDB" id="6247992at2759"/>
<feature type="compositionally biased region" description="Polar residues" evidence="14">
    <location>
        <begin position="259"/>
        <end position="270"/>
    </location>
</feature>
<dbReference type="GO" id="GO:0005634">
    <property type="term" value="C:nucleus"/>
    <property type="evidence" value="ECO:0007669"/>
    <property type="project" value="UniProtKB-SubCell"/>
</dbReference>
<evidence type="ECO:0000256" key="4">
    <source>
        <dbReference type="ARBA" id="ARBA00022980"/>
    </source>
</evidence>
<evidence type="ECO:0000256" key="11">
    <source>
        <dbReference type="ARBA" id="ARBA00035184"/>
    </source>
</evidence>
<evidence type="ECO:0000256" key="2">
    <source>
        <dbReference type="ARBA" id="ARBA00004173"/>
    </source>
</evidence>
<evidence type="ECO:0000256" key="5">
    <source>
        <dbReference type="ARBA" id="ARBA00023054"/>
    </source>
</evidence>
<comment type="similarity">
    <text evidence="3">Belongs to the mitochondrion-specific ribosomal protein mL64 family.</text>
</comment>
<dbReference type="GO" id="GO:0005840">
    <property type="term" value="C:ribosome"/>
    <property type="evidence" value="ECO:0007669"/>
    <property type="project" value="UniProtKB-KW"/>
</dbReference>
<evidence type="ECO:0000256" key="9">
    <source>
        <dbReference type="ARBA" id="ARBA00023306"/>
    </source>
</evidence>
<dbReference type="GO" id="GO:0005739">
    <property type="term" value="C:mitochondrion"/>
    <property type="evidence" value="ECO:0007669"/>
    <property type="project" value="UniProtKB-SubCell"/>
</dbReference>
<dbReference type="RefSeq" id="XP_011646391.1">
    <property type="nucleotide sequence ID" value="XM_011648089.2"/>
</dbReference>
<dbReference type="GeneID" id="105433020"/>
<evidence type="ECO:0000256" key="10">
    <source>
        <dbReference type="ARBA" id="ARBA00030700"/>
    </source>
</evidence>
<dbReference type="PANTHER" id="PTHR31761:SF1">
    <property type="entry name" value="LARGE RIBOSOMAL SUBUNIT PROTEIN ML64"/>
    <property type="match status" value="1"/>
</dbReference>
<keyword evidence="7" id="KW-0539">Nucleus</keyword>
<evidence type="ECO:0000256" key="14">
    <source>
        <dbReference type="SAM" id="MobiDB-lite"/>
    </source>
</evidence>
<evidence type="ECO:0000256" key="3">
    <source>
        <dbReference type="ARBA" id="ARBA00005421"/>
    </source>
</evidence>
<organism evidence="15 16">
    <name type="scientific">Pogonomyrmex barbatus</name>
    <name type="common">red harvester ant</name>
    <dbReference type="NCBI Taxonomy" id="144034"/>
    <lineage>
        <taxon>Eukaryota</taxon>
        <taxon>Metazoa</taxon>
        <taxon>Ecdysozoa</taxon>
        <taxon>Arthropoda</taxon>
        <taxon>Hexapoda</taxon>
        <taxon>Insecta</taxon>
        <taxon>Pterygota</taxon>
        <taxon>Neoptera</taxon>
        <taxon>Endopterygota</taxon>
        <taxon>Hymenoptera</taxon>
        <taxon>Apocrita</taxon>
        <taxon>Aculeata</taxon>
        <taxon>Formicoidea</taxon>
        <taxon>Formicidae</taxon>
        <taxon>Myrmicinae</taxon>
        <taxon>Pogonomyrmex</taxon>
    </lineage>
</organism>
<comment type="function">
    <text evidence="13">Acts as a negative regulator of G1 to S cell cycle phase progression by inhibiting cyclin-dependent kinases. Inhibitory effects are additive with GADD45 proteins but also occur in the absence of GADD45 proteins. Acts as a repressor of the orphan nuclear receptor NR4A1 by inhibiting AB domain-mediated transcriptional activity. May be involved in the hormone-mediated regulation of NR4A1 transcriptional activity. May play a role in mitochondrial protein synthesis.</text>
</comment>
<evidence type="ECO:0000313" key="16">
    <source>
        <dbReference type="RefSeq" id="XP_011646390.1"/>
    </source>
</evidence>
<dbReference type="RefSeq" id="XP_011646390.1">
    <property type="nucleotide sequence ID" value="XM_011648088.1"/>
</dbReference>
<gene>
    <name evidence="16 17" type="primary">LOC105433020</name>
</gene>
<evidence type="ECO:0000256" key="7">
    <source>
        <dbReference type="ARBA" id="ARBA00023242"/>
    </source>
</evidence>
<dbReference type="KEGG" id="pbar:105433020"/>
<proteinExistence type="inferred from homology"/>
<comment type="subcellular location">
    <subcellularLocation>
        <location evidence="2">Mitochondrion</location>
    </subcellularLocation>
    <subcellularLocation>
        <location evidence="1">Nucleus</location>
    </subcellularLocation>
</comment>
<keyword evidence="8" id="KW-0687">Ribonucleoprotein</keyword>
<evidence type="ECO:0000313" key="15">
    <source>
        <dbReference type="Proteomes" id="UP000504615"/>
    </source>
</evidence>
<dbReference type="AlphaFoldDB" id="A0A6I9WT43"/>
<evidence type="ECO:0000256" key="1">
    <source>
        <dbReference type="ARBA" id="ARBA00004123"/>
    </source>
</evidence>
<evidence type="ECO:0000256" key="12">
    <source>
        <dbReference type="ARBA" id="ARBA00035485"/>
    </source>
</evidence>
<name>A0A6I9WT43_9HYME</name>
<keyword evidence="9" id="KW-0131">Cell cycle</keyword>
<dbReference type="InterPro" id="IPR043035">
    <property type="entry name" value="Ribosomal_mL64_sf"/>
</dbReference>
<dbReference type="Gene3D" id="6.10.280.120">
    <property type="entry name" value="Growth arrest and DNA-damage-inducible proteins-interacting protein 1"/>
    <property type="match status" value="1"/>
</dbReference>